<evidence type="ECO:0000256" key="5">
    <source>
        <dbReference type="SAM" id="MobiDB-lite"/>
    </source>
</evidence>
<dbReference type="Proteomes" id="UP001327560">
    <property type="component" value="Chromosome 4"/>
</dbReference>
<feature type="compositionally biased region" description="Polar residues" evidence="5">
    <location>
        <begin position="171"/>
        <end position="185"/>
    </location>
</feature>
<sequence>MSLNATEGNGRASASTLVAIDKDRNSHQAVKWAVDHLLLHKYAVVLIHVKTCKTNPEAMTETMREQMNDEMAQLFLPFRGFCARKGVEISEVVLEDSDVSKALVDYIAKNNIQHIVLGASNRNALTKKFRNPDVPTNIIKQAPEFCAVYVISKGKPISTRMAKSSLPTQPFVSASSRFPDSNDSIKTPIARMGHRGSIAPPTAERNMDNVRQLSRERPLPAARSAHGALYESVDSSHRPPRPSGFPDSFSDDMDFPGTSGFQTMDFGTLDNSSTSSDSPNGTPSPTSGAKELHQWKLEEARRVEEARYAEEAALALAEMEKAKCKAAMEIAEAAQRIAEQEGMKRRNAEMKAKQEAEEKLKALSALAKNDVRYRRYSIEEVEVSTNYFASNLKIGEGGYGPVYRACLDHTAVAIKI</sequence>
<name>A0AAQ3QBH2_9LILI</name>
<dbReference type="SUPFAM" id="SSF52402">
    <property type="entry name" value="Adenine nucleotide alpha hydrolases-like"/>
    <property type="match status" value="1"/>
</dbReference>
<gene>
    <name evidence="7" type="ORF">Cni_G11718</name>
</gene>
<dbReference type="AlphaFoldDB" id="A0AAQ3QBH2"/>
<dbReference type="Gene3D" id="3.30.200.20">
    <property type="entry name" value="Phosphorylase Kinase, domain 1"/>
    <property type="match status" value="1"/>
</dbReference>
<dbReference type="Gene3D" id="3.40.50.620">
    <property type="entry name" value="HUPs"/>
    <property type="match status" value="1"/>
</dbReference>
<evidence type="ECO:0000256" key="1">
    <source>
        <dbReference type="ARBA" id="ARBA00000900"/>
    </source>
</evidence>
<dbReference type="InterPro" id="IPR051348">
    <property type="entry name" value="U-box_ubiquitin_ligases"/>
</dbReference>
<dbReference type="CDD" id="cd01989">
    <property type="entry name" value="USP_STK_Ubox_N"/>
    <property type="match status" value="1"/>
</dbReference>
<evidence type="ECO:0000313" key="7">
    <source>
        <dbReference type="EMBL" id="WOL02998.1"/>
    </source>
</evidence>
<proteinExistence type="predicted"/>
<dbReference type="InterPro" id="IPR006016">
    <property type="entry name" value="UspA"/>
</dbReference>
<protein>
    <recommendedName>
        <fullName evidence="2">RING-type E3 ubiquitin transferase</fullName>
        <ecNumber evidence="2">2.3.2.27</ecNumber>
    </recommendedName>
</protein>
<feature type="compositionally biased region" description="Polar residues" evidence="5">
    <location>
        <begin position="269"/>
        <end position="287"/>
    </location>
</feature>
<dbReference type="GO" id="GO:0061630">
    <property type="term" value="F:ubiquitin protein ligase activity"/>
    <property type="evidence" value="ECO:0007669"/>
    <property type="project" value="UniProtKB-EC"/>
</dbReference>
<dbReference type="SUPFAM" id="SSF56112">
    <property type="entry name" value="Protein kinase-like (PK-like)"/>
    <property type="match status" value="1"/>
</dbReference>
<accession>A0AAQ3QBH2</accession>
<dbReference type="PANTHER" id="PTHR45647:SF93">
    <property type="entry name" value="KINASE WITH ADENINE NUCLEOTIDE ALPHA HYDROLASES-LIKE DOMAIN-CONTAINING PROTEIN"/>
    <property type="match status" value="1"/>
</dbReference>
<dbReference type="Pfam" id="PF00582">
    <property type="entry name" value="Usp"/>
    <property type="match status" value="1"/>
</dbReference>
<reference evidence="7 8" key="1">
    <citation type="submission" date="2023-10" db="EMBL/GenBank/DDBJ databases">
        <title>Chromosome-scale genome assembly provides insights into flower coloration mechanisms of Canna indica.</title>
        <authorList>
            <person name="Li C."/>
        </authorList>
    </citation>
    <scope>NUCLEOTIDE SEQUENCE [LARGE SCALE GENOMIC DNA]</scope>
    <source>
        <tissue evidence="7">Flower</tissue>
    </source>
</reference>
<dbReference type="EC" id="2.3.2.27" evidence="2"/>
<feature type="domain" description="UspA" evidence="6">
    <location>
        <begin position="17"/>
        <end position="143"/>
    </location>
</feature>
<evidence type="ECO:0000256" key="2">
    <source>
        <dbReference type="ARBA" id="ARBA00012483"/>
    </source>
</evidence>
<evidence type="ECO:0000256" key="4">
    <source>
        <dbReference type="SAM" id="Coils"/>
    </source>
</evidence>
<feature type="compositionally biased region" description="Basic and acidic residues" evidence="5">
    <location>
        <begin position="205"/>
        <end position="218"/>
    </location>
</feature>
<dbReference type="PANTHER" id="PTHR45647">
    <property type="entry name" value="OS02G0152300 PROTEIN"/>
    <property type="match status" value="1"/>
</dbReference>
<evidence type="ECO:0000256" key="3">
    <source>
        <dbReference type="ARBA" id="ARBA00022786"/>
    </source>
</evidence>
<keyword evidence="3" id="KW-0833">Ubl conjugation pathway</keyword>
<keyword evidence="8" id="KW-1185">Reference proteome</keyword>
<evidence type="ECO:0000259" key="6">
    <source>
        <dbReference type="Pfam" id="PF00582"/>
    </source>
</evidence>
<dbReference type="InterPro" id="IPR011009">
    <property type="entry name" value="Kinase-like_dom_sf"/>
</dbReference>
<feature type="coiled-coil region" evidence="4">
    <location>
        <begin position="314"/>
        <end position="366"/>
    </location>
</feature>
<comment type="catalytic activity">
    <reaction evidence="1">
        <text>S-ubiquitinyl-[E2 ubiquitin-conjugating enzyme]-L-cysteine + [acceptor protein]-L-lysine = [E2 ubiquitin-conjugating enzyme]-L-cysteine + N(6)-ubiquitinyl-[acceptor protein]-L-lysine.</text>
        <dbReference type="EC" id="2.3.2.27"/>
    </reaction>
</comment>
<dbReference type="EMBL" id="CP136893">
    <property type="protein sequence ID" value="WOL02998.1"/>
    <property type="molecule type" value="Genomic_DNA"/>
</dbReference>
<evidence type="ECO:0000313" key="8">
    <source>
        <dbReference type="Proteomes" id="UP001327560"/>
    </source>
</evidence>
<feature type="region of interest" description="Disordered" evidence="5">
    <location>
        <begin position="171"/>
        <end position="292"/>
    </location>
</feature>
<keyword evidence="4" id="KW-0175">Coiled coil</keyword>
<organism evidence="7 8">
    <name type="scientific">Canna indica</name>
    <name type="common">Indian-shot</name>
    <dbReference type="NCBI Taxonomy" id="4628"/>
    <lineage>
        <taxon>Eukaryota</taxon>
        <taxon>Viridiplantae</taxon>
        <taxon>Streptophyta</taxon>
        <taxon>Embryophyta</taxon>
        <taxon>Tracheophyta</taxon>
        <taxon>Spermatophyta</taxon>
        <taxon>Magnoliopsida</taxon>
        <taxon>Liliopsida</taxon>
        <taxon>Zingiberales</taxon>
        <taxon>Cannaceae</taxon>
        <taxon>Canna</taxon>
    </lineage>
</organism>
<dbReference type="InterPro" id="IPR014729">
    <property type="entry name" value="Rossmann-like_a/b/a_fold"/>
</dbReference>